<dbReference type="EMBL" id="QEIN01000120">
    <property type="protein sequence ID" value="RCV56940.1"/>
    <property type="molecule type" value="Genomic_DNA"/>
</dbReference>
<dbReference type="Pfam" id="PF09234">
    <property type="entry name" value="DUF1963"/>
    <property type="match status" value="1"/>
</dbReference>
<comment type="caution">
    <text evidence="2">The sequence shown here is derived from an EMBL/GenBank/DDBJ whole genome shotgun (WGS) entry which is preliminary data.</text>
</comment>
<dbReference type="InterPro" id="IPR035948">
    <property type="entry name" value="YwqG-like_sf"/>
</dbReference>
<evidence type="ECO:0008006" key="4">
    <source>
        <dbReference type="Google" id="ProtNLM"/>
    </source>
</evidence>
<accession>A0A368T3L0</accession>
<name>A0A368T3L0_9ACTN</name>
<dbReference type="Gene3D" id="2.30.320.10">
    <property type="entry name" value="YwqG-like"/>
    <property type="match status" value="1"/>
</dbReference>
<proteinExistence type="predicted"/>
<dbReference type="InterPro" id="IPR015315">
    <property type="entry name" value="DUF1963"/>
</dbReference>
<dbReference type="AlphaFoldDB" id="A0A368T3L0"/>
<organism evidence="2 3">
    <name type="scientific">Marinitenerispora sediminis</name>
    <dbReference type="NCBI Taxonomy" id="1931232"/>
    <lineage>
        <taxon>Bacteria</taxon>
        <taxon>Bacillati</taxon>
        <taxon>Actinomycetota</taxon>
        <taxon>Actinomycetes</taxon>
        <taxon>Streptosporangiales</taxon>
        <taxon>Nocardiopsidaceae</taxon>
        <taxon>Marinitenerispora</taxon>
    </lineage>
</organism>
<evidence type="ECO:0000313" key="2">
    <source>
        <dbReference type="EMBL" id="RCV56940.1"/>
    </source>
</evidence>
<feature type="region of interest" description="Disordered" evidence="1">
    <location>
        <begin position="1"/>
        <end position="66"/>
    </location>
</feature>
<dbReference type="Proteomes" id="UP000253318">
    <property type="component" value="Unassembled WGS sequence"/>
</dbReference>
<evidence type="ECO:0000256" key="1">
    <source>
        <dbReference type="SAM" id="MobiDB-lite"/>
    </source>
</evidence>
<protein>
    <recommendedName>
        <fullName evidence="4">DUF1963 domain-containing protein</fullName>
    </recommendedName>
</protein>
<evidence type="ECO:0000313" key="3">
    <source>
        <dbReference type="Proteomes" id="UP000253318"/>
    </source>
</evidence>
<feature type="compositionally biased region" description="Low complexity" evidence="1">
    <location>
        <begin position="14"/>
        <end position="29"/>
    </location>
</feature>
<dbReference type="OrthoDB" id="5244896at2"/>
<reference evidence="2 3" key="1">
    <citation type="submission" date="2018-04" db="EMBL/GenBank/DDBJ databases">
        <title>Novel actinobacteria from marine sediment.</title>
        <authorList>
            <person name="Ng Z.Y."/>
            <person name="Tan G.Y.A."/>
        </authorList>
    </citation>
    <scope>NUCLEOTIDE SEQUENCE [LARGE SCALE GENOMIC DNA]</scope>
    <source>
        <strain evidence="2 3">TPS81</strain>
    </source>
</reference>
<sequence length="168" mass="17652">MHGHGPPGSGRPDPAGVRRPFRGPAGPAGRRTRRPGFPLTPARDTRPPIGASRLGGPALLEPGTPWPDHEGVPLNLLAVLDTDALAPWLTADDLPVRPGLLNFFHQYEADGAQGHSIAPEACRVIPARPRRAEVVPAPAEATAFAPVPLHTRPVVSGPQVLGYDCDPA</sequence>
<dbReference type="SUPFAM" id="SSF103032">
    <property type="entry name" value="Hypothetical protein YwqG"/>
    <property type="match status" value="1"/>
</dbReference>
<gene>
    <name evidence="2" type="ORF">DEF24_15875</name>
</gene>
<keyword evidence="3" id="KW-1185">Reference proteome</keyword>